<accession>A0ABT2UE05</accession>
<dbReference type="RefSeq" id="WP_262683328.1">
    <property type="nucleotide sequence ID" value="NZ_JAOQIO010000016.1"/>
</dbReference>
<gene>
    <name evidence="2" type="ORF">OB236_07175</name>
</gene>
<reference evidence="2 3" key="1">
    <citation type="submission" date="2022-09" db="EMBL/GenBank/DDBJ databases">
        <authorList>
            <person name="Han X.L."/>
            <person name="Wang Q."/>
            <person name="Lu T."/>
        </authorList>
    </citation>
    <scope>NUCLEOTIDE SEQUENCE [LARGE SCALE GENOMIC DNA]</scope>
    <source>
        <strain evidence="2 3">WQ 127069</strain>
    </source>
</reference>
<name>A0ABT2UE05_9BACL</name>
<evidence type="ECO:0000313" key="3">
    <source>
        <dbReference type="Proteomes" id="UP001652445"/>
    </source>
</evidence>
<feature type="coiled-coil region" evidence="1">
    <location>
        <begin position="81"/>
        <end position="115"/>
    </location>
</feature>
<sequence length="146" mass="17109">MNENELTLAERNRLRTTEKVQNALESFKRSKKVLNIAEVSKKAGITRKTLYNREDLMALVRESQALIKDKTKPDRNNEKKMSVQEKRLLVLRNENKRLKEEQKLLLEQNKILTEQAIDLQQRQVSLEESLLLIRQGKVTPLKQSTN</sequence>
<keyword evidence="3" id="KW-1185">Reference proteome</keyword>
<comment type="caution">
    <text evidence="2">The sequence shown here is derived from an EMBL/GenBank/DDBJ whole genome shotgun (WGS) entry which is preliminary data.</text>
</comment>
<evidence type="ECO:0008006" key="4">
    <source>
        <dbReference type="Google" id="ProtNLM"/>
    </source>
</evidence>
<evidence type="ECO:0000313" key="2">
    <source>
        <dbReference type="EMBL" id="MCU6791904.1"/>
    </source>
</evidence>
<keyword evidence="1" id="KW-0175">Coiled coil</keyword>
<dbReference type="EMBL" id="JAOQIO010000016">
    <property type="protein sequence ID" value="MCU6791904.1"/>
    <property type="molecule type" value="Genomic_DNA"/>
</dbReference>
<organism evidence="2 3">
    <name type="scientific">Paenibacillus baimaensis</name>
    <dbReference type="NCBI Taxonomy" id="2982185"/>
    <lineage>
        <taxon>Bacteria</taxon>
        <taxon>Bacillati</taxon>
        <taxon>Bacillota</taxon>
        <taxon>Bacilli</taxon>
        <taxon>Bacillales</taxon>
        <taxon>Paenibacillaceae</taxon>
        <taxon>Paenibacillus</taxon>
    </lineage>
</organism>
<protein>
    <recommendedName>
        <fullName evidence="4">Transposase</fullName>
    </recommendedName>
</protein>
<evidence type="ECO:0000256" key="1">
    <source>
        <dbReference type="SAM" id="Coils"/>
    </source>
</evidence>
<proteinExistence type="predicted"/>
<dbReference type="Proteomes" id="UP001652445">
    <property type="component" value="Unassembled WGS sequence"/>
</dbReference>